<dbReference type="InterPro" id="IPR011105">
    <property type="entry name" value="Cell_wall_hydrolase_SleB"/>
</dbReference>
<proteinExistence type="predicted"/>
<feature type="domain" description="Cell wall hydrolase SleB" evidence="2">
    <location>
        <begin position="40"/>
        <end position="157"/>
    </location>
</feature>
<evidence type="ECO:0000259" key="2">
    <source>
        <dbReference type="Pfam" id="PF07486"/>
    </source>
</evidence>
<feature type="signal peptide" evidence="1">
    <location>
        <begin position="1"/>
        <end position="18"/>
    </location>
</feature>
<evidence type="ECO:0000313" key="3">
    <source>
        <dbReference type="EMBL" id="KAL3886376.1"/>
    </source>
</evidence>
<feature type="chain" id="PRO_5044770518" description="Cell wall hydrolase SleB domain-containing protein" evidence="1">
    <location>
        <begin position="19"/>
        <end position="163"/>
    </location>
</feature>
<name>A0ABD3XL70_SINWO</name>
<accession>A0ABD3XL70</accession>
<evidence type="ECO:0000313" key="4">
    <source>
        <dbReference type="Proteomes" id="UP001634394"/>
    </source>
</evidence>
<dbReference type="EMBL" id="JBJQND010000002">
    <property type="protein sequence ID" value="KAL3886376.1"/>
    <property type="molecule type" value="Genomic_DNA"/>
</dbReference>
<dbReference type="Pfam" id="PF07486">
    <property type="entry name" value="Hydrolase_2"/>
    <property type="match status" value="1"/>
</dbReference>
<sequence length="163" mass="18420">MSSLALYVLVFLVSPVTCSLCTTTNIDLVARIVFGEARSETNAGQLAVAYTVVNRVNTPGFPKTVPDVLNQKYNNGRQHQYITLDNKIHELLWQEDKGYNTVAYQRAVNAATYALCGTKPDPTTGATFFCIQYKCTKKFENMYFVVKKEIRIGYHYFPIMGPR</sequence>
<reference evidence="3 4" key="1">
    <citation type="submission" date="2024-11" db="EMBL/GenBank/DDBJ databases">
        <title>Chromosome-level genome assembly of the freshwater bivalve Anodonta woodiana.</title>
        <authorList>
            <person name="Chen X."/>
        </authorList>
    </citation>
    <scope>NUCLEOTIDE SEQUENCE [LARGE SCALE GENOMIC DNA]</scope>
    <source>
        <strain evidence="3">MN2024</strain>
        <tissue evidence="3">Gills</tissue>
    </source>
</reference>
<keyword evidence="1" id="KW-0732">Signal</keyword>
<dbReference type="AlphaFoldDB" id="A0ABD3XL70"/>
<protein>
    <recommendedName>
        <fullName evidence="2">Cell wall hydrolase SleB domain-containing protein</fullName>
    </recommendedName>
</protein>
<dbReference type="Proteomes" id="UP001634394">
    <property type="component" value="Unassembled WGS sequence"/>
</dbReference>
<keyword evidence="4" id="KW-1185">Reference proteome</keyword>
<dbReference type="InterPro" id="IPR042047">
    <property type="entry name" value="SleB_dom1"/>
</dbReference>
<evidence type="ECO:0000256" key="1">
    <source>
        <dbReference type="SAM" id="SignalP"/>
    </source>
</evidence>
<gene>
    <name evidence="3" type="ORF">ACJMK2_026374</name>
</gene>
<dbReference type="Gene3D" id="1.10.10.2520">
    <property type="entry name" value="Cell wall hydrolase SleB, domain 1"/>
    <property type="match status" value="1"/>
</dbReference>
<organism evidence="3 4">
    <name type="scientific">Sinanodonta woodiana</name>
    <name type="common">Chinese pond mussel</name>
    <name type="synonym">Anodonta woodiana</name>
    <dbReference type="NCBI Taxonomy" id="1069815"/>
    <lineage>
        <taxon>Eukaryota</taxon>
        <taxon>Metazoa</taxon>
        <taxon>Spiralia</taxon>
        <taxon>Lophotrochozoa</taxon>
        <taxon>Mollusca</taxon>
        <taxon>Bivalvia</taxon>
        <taxon>Autobranchia</taxon>
        <taxon>Heteroconchia</taxon>
        <taxon>Palaeoheterodonta</taxon>
        <taxon>Unionida</taxon>
        <taxon>Unionoidea</taxon>
        <taxon>Unionidae</taxon>
        <taxon>Unioninae</taxon>
        <taxon>Sinanodonta</taxon>
    </lineage>
</organism>
<comment type="caution">
    <text evidence="3">The sequence shown here is derived from an EMBL/GenBank/DDBJ whole genome shotgun (WGS) entry which is preliminary data.</text>
</comment>